<proteinExistence type="predicted"/>
<dbReference type="GO" id="GO:0008033">
    <property type="term" value="P:tRNA processing"/>
    <property type="evidence" value="ECO:0007669"/>
    <property type="project" value="InterPro"/>
</dbReference>
<dbReference type="Gene3D" id="1.10.10.1360">
    <property type="entry name" value="tRNA (Ile)-lysidine synthase"/>
    <property type="match status" value="1"/>
</dbReference>
<keyword evidence="3" id="KW-1185">Reference proteome</keyword>
<dbReference type="Pfam" id="PF11734">
    <property type="entry name" value="TilS_C"/>
    <property type="match status" value="1"/>
</dbReference>
<gene>
    <name evidence="2" type="primary">tilS</name>
    <name evidence="2" type="ORF">LPTSP4_17410</name>
</gene>
<evidence type="ECO:0000313" key="2">
    <source>
        <dbReference type="EMBL" id="GBF50217.1"/>
    </source>
</evidence>
<protein>
    <submittedName>
        <fullName evidence="2">tRNA(Ile)-lysidine synthetase</fullName>
    </submittedName>
</protein>
<dbReference type="GO" id="GO:0005524">
    <property type="term" value="F:ATP binding"/>
    <property type="evidence" value="ECO:0007669"/>
    <property type="project" value="InterPro"/>
</dbReference>
<organism evidence="2 3">
    <name type="scientific">Leptospira ryugenii</name>
    <dbReference type="NCBI Taxonomy" id="1917863"/>
    <lineage>
        <taxon>Bacteria</taxon>
        <taxon>Pseudomonadati</taxon>
        <taxon>Spirochaetota</taxon>
        <taxon>Spirochaetia</taxon>
        <taxon>Leptospirales</taxon>
        <taxon>Leptospiraceae</taxon>
        <taxon>Leptospira</taxon>
    </lineage>
</organism>
<accession>A0A2P2E009</accession>
<dbReference type="InterPro" id="IPR012796">
    <property type="entry name" value="Lysidine-tRNA-synth_C"/>
</dbReference>
<comment type="caution">
    <text evidence="2">The sequence shown here is derived from an EMBL/GenBank/DDBJ whole genome shotgun (WGS) entry which is preliminary data.</text>
</comment>
<dbReference type="Proteomes" id="UP000245133">
    <property type="component" value="Unassembled WGS sequence"/>
</dbReference>
<dbReference type="EMBL" id="BFBB01000004">
    <property type="protein sequence ID" value="GBF50217.1"/>
    <property type="molecule type" value="Genomic_DNA"/>
</dbReference>
<evidence type="ECO:0000313" key="3">
    <source>
        <dbReference type="Proteomes" id="UP000245133"/>
    </source>
</evidence>
<feature type="domain" description="Lysidine-tRNA(Ile) synthetase C-terminal" evidence="1">
    <location>
        <begin position="188"/>
        <end position="236"/>
    </location>
</feature>
<sequence length="252" mass="30416">MFLEDHELYEAYQSLTNLYPIFEDESNVDQSYKRNRIRSQILPNLVSEGMNAYRTYWNFHEWEEFTDKDLADGNSPSVDYLKLSDTNWNKLSRAKRKIWIDSHLKMMDLPPLYRNQWDEILSQENNTKIRWESSKLIIYKVKGKDLYLLRKDSRLFQTPKLLQNQGSYYIEWNRETREIPSLSNEYTISTCQAGDRIQYRWGKKELSEIMRELQIPEPIRRFIPILRTEDTLLIVFLSMFDKSLKDIHSEFS</sequence>
<dbReference type="SUPFAM" id="SSF56037">
    <property type="entry name" value="PheT/TilS domain"/>
    <property type="match status" value="1"/>
</dbReference>
<dbReference type="NCBIfam" id="TIGR02433">
    <property type="entry name" value="lysidine_TilS_C"/>
    <property type="match status" value="1"/>
</dbReference>
<dbReference type="GO" id="GO:0016879">
    <property type="term" value="F:ligase activity, forming carbon-nitrogen bonds"/>
    <property type="evidence" value="ECO:0007669"/>
    <property type="project" value="InterPro"/>
</dbReference>
<reference evidence="2 3" key="1">
    <citation type="submission" date="2018-02" db="EMBL/GenBank/DDBJ databases">
        <title>Novel Leptospira species isolated from soil and water in Japan.</title>
        <authorList>
            <person name="Nakao R."/>
            <person name="Masuzawa T."/>
        </authorList>
    </citation>
    <scope>NUCLEOTIDE SEQUENCE [LARGE SCALE GENOMIC DNA]</scope>
    <source>
        <strain evidence="2 3">YH101</strain>
    </source>
</reference>
<evidence type="ECO:0000259" key="1">
    <source>
        <dbReference type="Pfam" id="PF11734"/>
    </source>
</evidence>
<dbReference type="AlphaFoldDB" id="A0A2P2E009"/>
<name>A0A2P2E009_9LEPT</name>
<dbReference type="GO" id="GO:0005737">
    <property type="term" value="C:cytoplasm"/>
    <property type="evidence" value="ECO:0007669"/>
    <property type="project" value="InterPro"/>
</dbReference>